<name>A0A4Q4THG0_9PEZI</name>
<dbReference type="EMBL" id="QJNU01000144">
    <property type="protein sequence ID" value="RYP06058.1"/>
    <property type="molecule type" value="Genomic_DNA"/>
</dbReference>
<organism evidence="2 3">
    <name type="scientific">Monosporascus ibericus</name>
    <dbReference type="NCBI Taxonomy" id="155417"/>
    <lineage>
        <taxon>Eukaryota</taxon>
        <taxon>Fungi</taxon>
        <taxon>Dikarya</taxon>
        <taxon>Ascomycota</taxon>
        <taxon>Pezizomycotina</taxon>
        <taxon>Sordariomycetes</taxon>
        <taxon>Xylariomycetidae</taxon>
        <taxon>Xylariales</taxon>
        <taxon>Xylariales incertae sedis</taxon>
        <taxon>Monosporascus</taxon>
    </lineage>
</organism>
<keyword evidence="3" id="KW-1185">Reference proteome</keyword>
<dbReference type="Proteomes" id="UP000293360">
    <property type="component" value="Unassembled WGS sequence"/>
</dbReference>
<evidence type="ECO:0000313" key="2">
    <source>
        <dbReference type="EMBL" id="RYP06058.1"/>
    </source>
</evidence>
<gene>
    <name evidence="2" type="ORF">DL764_003421</name>
</gene>
<protein>
    <recommendedName>
        <fullName evidence="1">Heterokaryon incompatibility domain-containing protein</fullName>
    </recommendedName>
</protein>
<dbReference type="InterPro" id="IPR052895">
    <property type="entry name" value="HetReg/Transcr_Mod"/>
</dbReference>
<proteinExistence type="predicted"/>
<reference evidence="2 3" key="1">
    <citation type="submission" date="2018-06" db="EMBL/GenBank/DDBJ databases">
        <title>Complete Genomes of Monosporascus.</title>
        <authorList>
            <person name="Robinson A.J."/>
            <person name="Natvig D.O."/>
        </authorList>
    </citation>
    <scope>NUCLEOTIDE SEQUENCE [LARGE SCALE GENOMIC DNA]</scope>
    <source>
        <strain evidence="2 3">CBS 110550</strain>
    </source>
</reference>
<comment type="caution">
    <text evidence="2">The sequence shown here is derived from an EMBL/GenBank/DDBJ whole genome shotgun (WGS) entry which is preliminary data.</text>
</comment>
<sequence>MAKQTLSWLTSWLDFHPKPASFEYTPLTERQIRLLQLHPASKEEDQLRGELIIADLGDLPPPRPRNTPGPIEPIDCEKHVCFEAISYVWGDAAFTESLVTSKGSIPITVSLASILRRLRDEKQSRLYWADAVCINQFDVQEKEVQISLMGAIYTSAVRVLCDLGEETERVSLVLDAMSRYWRRNIRHGMLMSQGGLPHLSGENTAKVMGVSLPTDEEADAIEEVEVQKWSAHFMELASSPWFRRLWVVQEFVLGREVILLFGRRRVSWGELWAGMMSYNGVEWPWYSTEYTLAALLDLLIPYQSMCIIRACRLVDFDTPHGHEFGEAVKVLGSVEDLNQAFSLPMCLIMFCSAFCTIPRDRYFAILGLVDEDGKERPRELRPDYTSPMREITMRFWRYALQLASGGELIITAGIPGRAATYPSWLRDITAGSPWDHIWILGPAGEASHKAGGSCSWSAKFFDDDPVRMFLRGYHLDDITETLPFEPKETFALETMTRRLDKTFAFFNTGLYTIECNADMKYPLTGEHLHEAAWKTVCNYNKQDTVAPYDKRFEELFRMGVGVPMVATSDTIEGEDTAAKIANVYKTKMVGLTDLATRNYTTWGLRICKTRKGFFANLPVEARVGDSVWILAGCRLPGVLRPSASHPGSFEFVGGGYVHGVMNGEALEMPGFKWKGVSVR</sequence>
<feature type="domain" description="Heterokaryon incompatibility" evidence="1">
    <location>
        <begin position="82"/>
        <end position="250"/>
    </location>
</feature>
<dbReference type="Pfam" id="PF06985">
    <property type="entry name" value="HET"/>
    <property type="match status" value="1"/>
</dbReference>
<evidence type="ECO:0000259" key="1">
    <source>
        <dbReference type="Pfam" id="PF06985"/>
    </source>
</evidence>
<evidence type="ECO:0000313" key="3">
    <source>
        <dbReference type="Proteomes" id="UP000293360"/>
    </source>
</evidence>
<dbReference type="PANTHER" id="PTHR24148">
    <property type="entry name" value="ANKYRIN REPEAT DOMAIN-CONTAINING PROTEIN 39 HOMOLOG-RELATED"/>
    <property type="match status" value="1"/>
</dbReference>
<dbReference type="AlphaFoldDB" id="A0A4Q4THG0"/>
<dbReference type="OrthoDB" id="1262810at2759"/>
<dbReference type="Pfam" id="PF26639">
    <property type="entry name" value="Het-6_barrel"/>
    <property type="match status" value="1"/>
</dbReference>
<accession>A0A4Q4THG0</accession>
<dbReference type="STRING" id="155417.A0A4Q4THG0"/>
<dbReference type="PANTHER" id="PTHR24148:SF73">
    <property type="entry name" value="HET DOMAIN PROTEIN (AFU_ORTHOLOGUE AFUA_8G01020)"/>
    <property type="match status" value="1"/>
</dbReference>
<dbReference type="InterPro" id="IPR010730">
    <property type="entry name" value="HET"/>
</dbReference>